<organism evidence="2 3">
    <name type="scientific">Emiliania huxleyi (strain CCMP1516)</name>
    <dbReference type="NCBI Taxonomy" id="280463"/>
    <lineage>
        <taxon>Eukaryota</taxon>
        <taxon>Haptista</taxon>
        <taxon>Haptophyta</taxon>
        <taxon>Prymnesiophyceae</taxon>
        <taxon>Isochrysidales</taxon>
        <taxon>Noelaerhabdaceae</taxon>
        <taxon>Emiliania</taxon>
    </lineage>
</organism>
<reference evidence="3" key="1">
    <citation type="journal article" date="2013" name="Nature">
        <title>Pan genome of the phytoplankton Emiliania underpins its global distribution.</title>
        <authorList>
            <person name="Read B.A."/>
            <person name="Kegel J."/>
            <person name="Klute M.J."/>
            <person name="Kuo A."/>
            <person name="Lefebvre S.C."/>
            <person name="Maumus F."/>
            <person name="Mayer C."/>
            <person name="Miller J."/>
            <person name="Monier A."/>
            <person name="Salamov A."/>
            <person name="Young J."/>
            <person name="Aguilar M."/>
            <person name="Claverie J.M."/>
            <person name="Frickenhaus S."/>
            <person name="Gonzalez K."/>
            <person name="Herman E.K."/>
            <person name="Lin Y.C."/>
            <person name="Napier J."/>
            <person name="Ogata H."/>
            <person name="Sarno A.F."/>
            <person name="Shmutz J."/>
            <person name="Schroeder D."/>
            <person name="de Vargas C."/>
            <person name="Verret F."/>
            <person name="von Dassow P."/>
            <person name="Valentin K."/>
            <person name="Van de Peer Y."/>
            <person name="Wheeler G."/>
            <person name="Dacks J.B."/>
            <person name="Delwiche C.F."/>
            <person name="Dyhrman S.T."/>
            <person name="Glockner G."/>
            <person name="John U."/>
            <person name="Richards T."/>
            <person name="Worden A.Z."/>
            <person name="Zhang X."/>
            <person name="Grigoriev I.V."/>
            <person name="Allen A.E."/>
            <person name="Bidle K."/>
            <person name="Borodovsky M."/>
            <person name="Bowler C."/>
            <person name="Brownlee C."/>
            <person name="Cock J.M."/>
            <person name="Elias M."/>
            <person name="Gladyshev V.N."/>
            <person name="Groth M."/>
            <person name="Guda C."/>
            <person name="Hadaegh A."/>
            <person name="Iglesias-Rodriguez M.D."/>
            <person name="Jenkins J."/>
            <person name="Jones B.M."/>
            <person name="Lawson T."/>
            <person name="Leese F."/>
            <person name="Lindquist E."/>
            <person name="Lobanov A."/>
            <person name="Lomsadze A."/>
            <person name="Malik S.B."/>
            <person name="Marsh M.E."/>
            <person name="Mackinder L."/>
            <person name="Mock T."/>
            <person name="Mueller-Roeber B."/>
            <person name="Pagarete A."/>
            <person name="Parker M."/>
            <person name="Probert I."/>
            <person name="Quesneville H."/>
            <person name="Raines C."/>
            <person name="Rensing S.A."/>
            <person name="Riano-Pachon D.M."/>
            <person name="Richier S."/>
            <person name="Rokitta S."/>
            <person name="Shiraiwa Y."/>
            <person name="Soanes D.M."/>
            <person name="van der Giezen M."/>
            <person name="Wahlund T.M."/>
            <person name="Williams B."/>
            <person name="Wilson W."/>
            <person name="Wolfe G."/>
            <person name="Wurch L.L."/>
        </authorList>
    </citation>
    <scope>NUCLEOTIDE SEQUENCE</scope>
</reference>
<name>A0A0D3KA86_EMIH1</name>
<evidence type="ECO:0000313" key="3">
    <source>
        <dbReference type="Proteomes" id="UP000013827"/>
    </source>
</evidence>
<dbReference type="EnsemblProtists" id="EOD32671">
    <property type="protein sequence ID" value="EOD32671"/>
    <property type="gene ID" value="EMIHUDRAFT_253297"/>
</dbReference>
<proteinExistence type="predicted"/>
<sequence>MSTHAEKIAAARRKAEEMKAAAAAKRLAHAKRRQEGDAAAADDSKHEIFVPGEHSVVLIDWDDTLFPTSAWKDRVREGASPPSERKVQLLSQAISGFIRTLQQSGEVKIVTHACKGWYEKSSAVLLPETKALLDSLPARYRDSYGSKYMKPKPAGHKYMTTIGSEVDNYAEWYKTD</sequence>
<dbReference type="GeneID" id="17277944"/>
<dbReference type="KEGG" id="ehx:EMIHUDRAFT_253297"/>
<reference evidence="2" key="2">
    <citation type="submission" date="2024-10" db="UniProtKB">
        <authorList>
            <consortium name="EnsemblProtists"/>
        </authorList>
    </citation>
    <scope>IDENTIFICATION</scope>
</reference>
<dbReference type="AlphaFoldDB" id="A0A0D3KA86"/>
<dbReference type="RefSeq" id="XP_005785100.1">
    <property type="nucleotide sequence ID" value="XM_005785043.1"/>
</dbReference>
<dbReference type="HOGENOM" id="CLU_1529099_0_0_1"/>
<evidence type="ECO:0000256" key="1">
    <source>
        <dbReference type="SAM" id="MobiDB-lite"/>
    </source>
</evidence>
<keyword evidence="3" id="KW-1185">Reference proteome</keyword>
<protein>
    <submittedName>
        <fullName evidence="2">Uncharacterized protein</fullName>
    </submittedName>
</protein>
<accession>A0A0D3KA86</accession>
<dbReference type="PaxDb" id="2903-EOD32671"/>
<dbReference type="Proteomes" id="UP000013827">
    <property type="component" value="Unassembled WGS sequence"/>
</dbReference>
<feature type="region of interest" description="Disordered" evidence="1">
    <location>
        <begin position="20"/>
        <end position="43"/>
    </location>
</feature>
<evidence type="ECO:0000313" key="2">
    <source>
        <dbReference type="EnsemblProtists" id="EOD32671"/>
    </source>
</evidence>